<name>A0A1Z4JGK3_LEPBY</name>
<organism evidence="1 2">
    <name type="scientific">Leptolyngbya boryana NIES-2135</name>
    <dbReference type="NCBI Taxonomy" id="1973484"/>
    <lineage>
        <taxon>Bacteria</taxon>
        <taxon>Bacillati</taxon>
        <taxon>Cyanobacteriota</taxon>
        <taxon>Cyanophyceae</taxon>
        <taxon>Leptolyngbyales</taxon>
        <taxon>Leptolyngbyaceae</taxon>
        <taxon>Leptolyngbya group</taxon>
        <taxon>Leptolyngbya</taxon>
    </lineage>
</organism>
<proteinExistence type="predicted"/>
<dbReference type="AlphaFoldDB" id="A0A1Z4JGK3"/>
<evidence type="ECO:0000313" key="1">
    <source>
        <dbReference type="EMBL" id="BAY55886.1"/>
    </source>
</evidence>
<sequence>MIDTEQPEEFEQQLQAFLADPTPEPKYSLWQIARFCQSKQESKQGRICGMYFTRVAIAYETGTCPGWYYFVEVDFEHVIIHEGDIIDANIQQNPLSLVA</sequence>
<dbReference type="Proteomes" id="UP000217895">
    <property type="component" value="Chromosome"/>
</dbReference>
<dbReference type="EMBL" id="AP018203">
    <property type="protein sequence ID" value="BAY55886.1"/>
    <property type="molecule type" value="Genomic_DNA"/>
</dbReference>
<evidence type="ECO:0000313" key="2">
    <source>
        <dbReference type="Proteomes" id="UP000217895"/>
    </source>
</evidence>
<protein>
    <submittedName>
        <fullName evidence="1">Uncharacterized protein</fullName>
    </submittedName>
</protein>
<keyword evidence="2" id="KW-1185">Reference proteome</keyword>
<gene>
    <name evidence="1" type="ORF">NIES2135_27110</name>
</gene>
<accession>A0A1Z4JGK3</accession>
<reference evidence="1 2" key="1">
    <citation type="submission" date="2017-06" db="EMBL/GenBank/DDBJ databases">
        <title>Genome sequencing of cyanobaciteial culture collection at National Institute for Environmental Studies (NIES).</title>
        <authorList>
            <person name="Hirose Y."/>
            <person name="Shimura Y."/>
            <person name="Fujisawa T."/>
            <person name="Nakamura Y."/>
            <person name="Kawachi M."/>
        </authorList>
    </citation>
    <scope>NUCLEOTIDE SEQUENCE [LARGE SCALE GENOMIC DNA]</scope>
    <source>
        <strain evidence="1 2">NIES-2135</strain>
    </source>
</reference>